<dbReference type="PROSITE" id="PS00018">
    <property type="entry name" value="EF_HAND_1"/>
    <property type="match status" value="1"/>
</dbReference>
<sequence length="592" mass="65964">MKNLPNIIKQFSPRSFLILLTTGIIMVSLLLTVNSRKARAAVTVSLWSTYEIILTSQTNYTNAYKNEVDLKATFTGPGGISKTISGFWEGGATFKIRFTPTIQGDWSYRTSSTKDASLNGRTDIITVIAPTSGNHGFVRRDTANSYSFKWDDGTRYFMWGQTYYEIIRNAMANGGTNTAWKTAIDNTKSYGINKVRMLLYPWPGLSSDNPYPDSQPFIGSSTIPDHDTLNLTHWQKLDEIIKYLESKEMVADIILFADAPRVFGSQIQDERYLKYALARFSAYHNVIWCVTNEWNYTNKSQSYWDGIGSIVSDNDPWLIEGSDRRALSIHQQTREDFQFFGSSWPTHAIIQYGVRNGKGYTNGDQWGNYGITASSNHTYNIPVVNDEYGYIGDVNGNIMVTSSAQQRRIMWGIATGGGYGSTGDIRTNNGKPIFTADWKDAIDSIGANYYADIKRFLDLWTTKGISYWKMSGENTIVKSGNRVYVLSNPGQEYIIYAAAGGSFSLSLSSGSYNVTRFSPRASCGSSSDPCETSLGTVSGGSTNISFSMPDSNDWVIYIKKSVTTKQIILNWLSEIFDINGDGKVNSLDFASP</sequence>
<dbReference type="Pfam" id="PF16586">
    <property type="entry name" value="DUF5060"/>
    <property type="match status" value="1"/>
</dbReference>
<reference evidence="3 4" key="1">
    <citation type="journal article" date="2016" name="Nat. Commun.">
        <title>Thousands of microbial genomes shed light on interconnected biogeochemical processes in an aquifer system.</title>
        <authorList>
            <person name="Anantharaman K."/>
            <person name="Brown C.T."/>
            <person name="Hug L.A."/>
            <person name="Sharon I."/>
            <person name="Castelle C.J."/>
            <person name="Probst A.J."/>
            <person name="Thomas B.C."/>
            <person name="Singh A."/>
            <person name="Wilkins M.J."/>
            <person name="Karaoz U."/>
            <person name="Brodie E.L."/>
            <person name="Williams K.H."/>
            <person name="Hubbard S.S."/>
            <person name="Banfield J.F."/>
        </authorList>
    </citation>
    <scope>NUCLEOTIDE SEQUENCE [LARGE SCALE GENOMIC DNA]</scope>
</reference>
<evidence type="ECO:0000259" key="1">
    <source>
        <dbReference type="Pfam" id="PF13204"/>
    </source>
</evidence>
<feature type="domain" description="Apiosidase-like catalytic" evidence="1">
    <location>
        <begin position="145"/>
        <end position="458"/>
    </location>
</feature>
<protein>
    <recommendedName>
        <fullName evidence="5">EF-hand domain-containing protein</fullName>
    </recommendedName>
</protein>
<evidence type="ECO:0000313" key="4">
    <source>
        <dbReference type="Proteomes" id="UP000178851"/>
    </source>
</evidence>
<dbReference type="InterPro" id="IPR017853">
    <property type="entry name" value="GH"/>
</dbReference>
<feature type="domain" description="DUF5060" evidence="2">
    <location>
        <begin position="43"/>
        <end position="112"/>
    </location>
</feature>
<name>A0A1F7YCV3_9BACT</name>
<dbReference type="AlphaFoldDB" id="A0A1F7YCV3"/>
<gene>
    <name evidence="3" type="ORF">A2627_00100</name>
</gene>
<evidence type="ECO:0008006" key="5">
    <source>
        <dbReference type="Google" id="ProtNLM"/>
    </source>
</evidence>
<dbReference type="Proteomes" id="UP000178851">
    <property type="component" value="Unassembled WGS sequence"/>
</dbReference>
<dbReference type="EMBL" id="MGGI01000022">
    <property type="protein sequence ID" value="OGM25157.1"/>
    <property type="molecule type" value="Genomic_DNA"/>
</dbReference>
<accession>A0A1F7YCV3</accession>
<proteinExistence type="predicted"/>
<dbReference type="Gene3D" id="3.20.20.80">
    <property type="entry name" value="Glycosidases"/>
    <property type="match status" value="1"/>
</dbReference>
<dbReference type="InterPro" id="IPR013783">
    <property type="entry name" value="Ig-like_fold"/>
</dbReference>
<dbReference type="InterPro" id="IPR025277">
    <property type="entry name" value="Apiosidase-like_cat_dom"/>
</dbReference>
<organism evidence="3 4">
    <name type="scientific">Candidatus Woesebacteria bacterium RIFCSPHIGHO2_01_FULL_39_28</name>
    <dbReference type="NCBI Taxonomy" id="1802496"/>
    <lineage>
        <taxon>Bacteria</taxon>
        <taxon>Candidatus Woeseibacteriota</taxon>
    </lineage>
</organism>
<dbReference type="SUPFAM" id="SSF51445">
    <property type="entry name" value="(Trans)glycosidases"/>
    <property type="match status" value="1"/>
</dbReference>
<evidence type="ECO:0000259" key="2">
    <source>
        <dbReference type="Pfam" id="PF16586"/>
    </source>
</evidence>
<comment type="caution">
    <text evidence="3">The sequence shown here is derived from an EMBL/GenBank/DDBJ whole genome shotgun (WGS) entry which is preliminary data.</text>
</comment>
<dbReference type="InterPro" id="IPR032260">
    <property type="entry name" value="DUF5060"/>
</dbReference>
<dbReference type="Pfam" id="PF13204">
    <property type="entry name" value="Apiosidase"/>
    <property type="match status" value="1"/>
</dbReference>
<dbReference type="InterPro" id="IPR018247">
    <property type="entry name" value="EF_Hand_1_Ca_BS"/>
</dbReference>
<dbReference type="Gene3D" id="2.60.40.10">
    <property type="entry name" value="Immunoglobulins"/>
    <property type="match status" value="1"/>
</dbReference>
<evidence type="ECO:0000313" key="3">
    <source>
        <dbReference type="EMBL" id="OGM25157.1"/>
    </source>
</evidence>